<proteinExistence type="predicted"/>
<dbReference type="AlphaFoldDB" id="A0A653DBD9"/>
<dbReference type="Proteomes" id="UP000410492">
    <property type="component" value="Unassembled WGS sequence"/>
</dbReference>
<reference evidence="3 4" key="1">
    <citation type="submission" date="2019-01" db="EMBL/GenBank/DDBJ databases">
        <authorList>
            <person name="Sayadi A."/>
        </authorList>
    </citation>
    <scope>NUCLEOTIDE SEQUENCE [LARGE SCALE GENOMIC DNA]</scope>
</reference>
<dbReference type="OrthoDB" id="8186197at2759"/>
<accession>A0A653DBD9</accession>
<feature type="transmembrane region" description="Helical" evidence="2">
    <location>
        <begin position="411"/>
        <end position="433"/>
    </location>
</feature>
<evidence type="ECO:0000256" key="1">
    <source>
        <dbReference type="SAM" id="MobiDB-lite"/>
    </source>
</evidence>
<name>A0A653DBD9_CALMS</name>
<protein>
    <submittedName>
        <fullName evidence="3">Uncharacterized protein</fullName>
    </submittedName>
</protein>
<feature type="transmembrane region" description="Helical" evidence="2">
    <location>
        <begin position="474"/>
        <end position="496"/>
    </location>
</feature>
<evidence type="ECO:0000313" key="3">
    <source>
        <dbReference type="EMBL" id="VEN57510.1"/>
    </source>
</evidence>
<feature type="region of interest" description="Disordered" evidence="1">
    <location>
        <begin position="312"/>
        <end position="351"/>
    </location>
</feature>
<evidence type="ECO:0000313" key="4">
    <source>
        <dbReference type="Proteomes" id="UP000410492"/>
    </source>
</evidence>
<keyword evidence="2" id="KW-0472">Membrane</keyword>
<sequence>MASKQNYYSNPAFCQQSEFVGAPPRALSPQGSVRHSPVGAQTIPKVHDTSFAENDVDEVQEQEFYEEVVVDDQGFITDKKVVVVAQNNEGKKYIQVSQNEDRYGSRYQVCQEERKQTQNEEVCGSRYQVAQSNRKLAGNEVRYGSMYQVSTVERKGSRYGVPPAQQVKLRRSQSQRYEYIPMQEQDSRTVVQRATPKKLQYREEQVEVSSGKIHRYAVIEPEEETELSSKNQRYALVPVDQLSQHLVVNQANNARYEYIQDQLPPQSPSRYEYIQSSPPRSQNRYEYIQQSPRTGNPIATQKLHELLTTPRKAVPSPVMSPQSQRKVVPQISPIPKESFQSRTPQRPPSKAQQKLNYALGTRQIVPDKRTTAVVAPICSSPIQSVYSETTFSKSGSWMNVSLKKGPVQATLTVAATMMFLCGAVTTGLCFYMISVMGRQYFLDFGVIAGFTCFTLGMLGYRSRNVYWLPNRNYISGYLLLSVFSLLTSTGLLVLLTQRPRPGTPLADVTSGAVCGVAALSLALAVAGVVATYCCRYPPPDNRVQHCAEGFSV</sequence>
<dbReference type="EMBL" id="CAACVG010011178">
    <property type="protein sequence ID" value="VEN57510.1"/>
    <property type="molecule type" value="Genomic_DNA"/>
</dbReference>
<keyword evidence="2" id="KW-1133">Transmembrane helix</keyword>
<gene>
    <name evidence="3" type="ORF">CALMAC_LOCUS16116</name>
</gene>
<feature type="transmembrane region" description="Helical" evidence="2">
    <location>
        <begin position="440"/>
        <end position="462"/>
    </location>
</feature>
<keyword evidence="2" id="KW-0812">Transmembrane</keyword>
<feature type="region of interest" description="Disordered" evidence="1">
    <location>
        <begin position="262"/>
        <end position="281"/>
    </location>
</feature>
<evidence type="ECO:0000256" key="2">
    <source>
        <dbReference type="SAM" id="Phobius"/>
    </source>
</evidence>
<organism evidence="3 4">
    <name type="scientific">Callosobruchus maculatus</name>
    <name type="common">Southern cowpea weevil</name>
    <name type="synonym">Pulse bruchid</name>
    <dbReference type="NCBI Taxonomy" id="64391"/>
    <lineage>
        <taxon>Eukaryota</taxon>
        <taxon>Metazoa</taxon>
        <taxon>Ecdysozoa</taxon>
        <taxon>Arthropoda</taxon>
        <taxon>Hexapoda</taxon>
        <taxon>Insecta</taxon>
        <taxon>Pterygota</taxon>
        <taxon>Neoptera</taxon>
        <taxon>Endopterygota</taxon>
        <taxon>Coleoptera</taxon>
        <taxon>Polyphaga</taxon>
        <taxon>Cucujiformia</taxon>
        <taxon>Chrysomeloidea</taxon>
        <taxon>Chrysomelidae</taxon>
        <taxon>Bruchinae</taxon>
        <taxon>Bruchini</taxon>
        <taxon>Callosobruchus</taxon>
    </lineage>
</organism>
<feature type="compositionally biased region" description="Polar residues" evidence="1">
    <location>
        <begin position="338"/>
        <end position="351"/>
    </location>
</feature>
<keyword evidence="4" id="KW-1185">Reference proteome</keyword>
<feature type="transmembrane region" description="Helical" evidence="2">
    <location>
        <begin position="508"/>
        <end position="532"/>
    </location>
</feature>